<evidence type="ECO:0000256" key="5">
    <source>
        <dbReference type="ARBA" id="ARBA00023136"/>
    </source>
</evidence>
<feature type="transmembrane region" description="Helical" evidence="6">
    <location>
        <begin position="87"/>
        <end position="108"/>
    </location>
</feature>
<feature type="transmembrane region" description="Helical" evidence="6">
    <location>
        <begin position="129"/>
        <end position="148"/>
    </location>
</feature>
<keyword evidence="2" id="KW-1003">Cell membrane</keyword>
<sequence length="277" mass="28908">MIRSVLDGPGHAHGGGVSLEPILLLLAASAVLAYAGAAAVSRRRGRPWPTHRVLLWTTGIACAATAVVGPLAAAAQSSFTAHMVAHLLAGMLAPVLLVLTAPVTLAVRALSTTPARRLSRLLRSGPARVLAHPITAALLSAGGLWLLHRTPLLEAMHAAPLLHVLVHAHLLLAGCLFAAAVIGVDPRPHPPARATQVVAVVLATASHAILAKQLYARPPVFLDAADVRAGAELMYTAGGWLDAVVVVVFCAQWYRAAGRRLERDDAGAGRREIRRPA</sequence>
<reference evidence="7 8" key="1">
    <citation type="submission" date="2018-03" db="EMBL/GenBank/DDBJ databases">
        <title>Bacteriophage NCPPB3778 and a type I-E CRISPR drive the evolution of the US Biological Select Agent, Rathayibacter toxicus.</title>
        <authorList>
            <person name="Davis E.W.II."/>
            <person name="Tabima J.F."/>
            <person name="Weisberg A.J."/>
            <person name="Dantas Lopes L."/>
            <person name="Wiseman M.S."/>
            <person name="Wiseman M.S."/>
            <person name="Pupko T."/>
            <person name="Belcher M.S."/>
            <person name="Sechler A.J."/>
            <person name="Tancos M.A."/>
            <person name="Schroeder B.K."/>
            <person name="Murray T.D."/>
            <person name="Luster D.G."/>
            <person name="Schneider W.L."/>
            <person name="Rogers E."/>
            <person name="Andreote F.D."/>
            <person name="Grunwald N.J."/>
            <person name="Putnam M.L."/>
            <person name="Chang J.H."/>
        </authorList>
    </citation>
    <scope>NUCLEOTIDE SEQUENCE [LARGE SCALE GENOMIC DNA]</scope>
    <source>
        <strain evidence="7 8">DSM 15932</strain>
    </source>
</reference>
<evidence type="ECO:0000313" key="8">
    <source>
        <dbReference type="Proteomes" id="UP000285317"/>
    </source>
</evidence>
<keyword evidence="3 6" id="KW-0812">Transmembrane</keyword>
<evidence type="ECO:0000256" key="4">
    <source>
        <dbReference type="ARBA" id="ARBA00022989"/>
    </source>
</evidence>
<feature type="transmembrane region" description="Helical" evidence="6">
    <location>
        <begin position="196"/>
        <end position="215"/>
    </location>
</feature>
<dbReference type="EMBL" id="CP028137">
    <property type="protein sequence ID" value="AZZ51466.1"/>
    <property type="molecule type" value="Genomic_DNA"/>
</dbReference>
<feature type="transmembrane region" description="Helical" evidence="6">
    <location>
        <begin position="22"/>
        <end position="41"/>
    </location>
</feature>
<proteinExistence type="predicted"/>
<evidence type="ECO:0008006" key="9">
    <source>
        <dbReference type="Google" id="ProtNLM"/>
    </source>
</evidence>
<accession>A0A3Q9UVB8</accession>
<evidence type="ECO:0000256" key="6">
    <source>
        <dbReference type="SAM" id="Phobius"/>
    </source>
</evidence>
<dbReference type="AlphaFoldDB" id="A0A3Q9UVB8"/>
<keyword evidence="5 6" id="KW-0472">Membrane</keyword>
<feature type="transmembrane region" description="Helical" evidence="6">
    <location>
        <begin position="53"/>
        <end position="75"/>
    </location>
</feature>
<dbReference type="KEGG" id="rfs:C1I64_05025"/>
<comment type="subcellular location">
    <subcellularLocation>
        <location evidence="1">Cell membrane</location>
        <topology evidence="1">Multi-pass membrane protein</topology>
    </subcellularLocation>
</comment>
<evidence type="ECO:0000313" key="7">
    <source>
        <dbReference type="EMBL" id="AZZ51466.1"/>
    </source>
</evidence>
<feature type="transmembrane region" description="Helical" evidence="6">
    <location>
        <begin position="160"/>
        <end position="184"/>
    </location>
</feature>
<dbReference type="GO" id="GO:0005886">
    <property type="term" value="C:plasma membrane"/>
    <property type="evidence" value="ECO:0007669"/>
    <property type="project" value="UniProtKB-SubCell"/>
</dbReference>
<organism evidence="7 8">
    <name type="scientific">Rathayibacter festucae DSM 15932</name>
    <dbReference type="NCBI Taxonomy" id="1328866"/>
    <lineage>
        <taxon>Bacteria</taxon>
        <taxon>Bacillati</taxon>
        <taxon>Actinomycetota</taxon>
        <taxon>Actinomycetes</taxon>
        <taxon>Micrococcales</taxon>
        <taxon>Microbacteriaceae</taxon>
        <taxon>Rathayibacter</taxon>
    </lineage>
</organism>
<dbReference type="Pfam" id="PF09678">
    <property type="entry name" value="Caa3_CtaG"/>
    <property type="match status" value="1"/>
</dbReference>
<dbReference type="InterPro" id="IPR019108">
    <property type="entry name" value="Caa3_assmbl_CtaG-rel"/>
</dbReference>
<feature type="transmembrane region" description="Helical" evidence="6">
    <location>
        <begin position="235"/>
        <end position="254"/>
    </location>
</feature>
<keyword evidence="4 6" id="KW-1133">Transmembrane helix</keyword>
<dbReference type="RefSeq" id="WP_164874444.1">
    <property type="nucleotide sequence ID" value="NZ_CP028137.1"/>
</dbReference>
<evidence type="ECO:0000256" key="1">
    <source>
        <dbReference type="ARBA" id="ARBA00004651"/>
    </source>
</evidence>
<name>A0A3Q9UVB8_9MICO</name>
<dbReference type="Proteomes" id="UP000285317">
    <property type="component" value="Chromosome"/>
</dbReference>
<protein>
    <recommendedName>
        <fullName evidence="9">Cytochrome c oxidase assembly protein</fullName>
    </recommendedName>
</protein>
<evidence type="ECO:0000256" key="2">
    <source>
        <dbReference type="ARBA" id="ARBA00022475"/>
    </source>
</evidence>
<gene>
    <name evidence="7" type="ORF">C1I64_05025</name>
</gene>
<evidence type="ECO:0000256" key="3">
    <source>
        <dbReference type="ARBA" id="ARBA00022692"/>
    </source>
</evidence>